<evidence type="ECO:0000256" key="1">
    <source>
        <dbReference type="SAM" id="MobiDB-lite"/>
    </source>
</evidence>
<keyword evidence="3" id="KW-1185">Reference proteome</keyword>
<proteinExistence type="predicted"/>
<reference evidence="2" key="1">
    <citation type="submission" date="2023-03" db="EMBL/GenBank/DDBJ databases">
        <title>Massive genome expansion in bonnet fungi (Mycena s.s.) driven by repeated elements and novel gene families across ecological guilds.</title>
        <authorList>
            <consortium name="Lawrence Berkeley National Laboratory"/>
            <person name="Harder C.B."/>
            <person name="Miyauchi S."/>
            <person name="Viragh M."/>
            <person name="Kuo A."/>
            <person name="Thoen E."/>
            <person name="Andreopoulos B."/>
            <person name="Lu D."/>
            <person name="Skrede I."/>
            <person name="Drula E."/>
            <person name="Henrissat B."/>
            <person name="Morin E."/>
            <person name="Kohler A."/>
            <person name="Barry K."/>
            <person name="LaButti K."/>
            <person name="Morin E."/>
            <person name="Salamov A."/>
            <person name="Lipzen A."/>
            <person name="Mereny Z."/>
            <person name="Hegedus B."/>
            <person name="Baldrian P."/>
            <person name="Stursova M."/>
            <person name="Weitz H."/>
            <person name="Taylor A."/>
            <person name="Grigoriev I.V."/>
            <person name="Nagy L.G."/>
            <person name="Martin F."/>
            <person name="Kauserud H."/>
        </authorList>
    </citation>
    <scope>NUCLEOTIDE SEQUENCE</scope>
    <source>
        <strain evidence="2">CBHHK002</strain>
    </source>
</reference>
<sequence length="194" mass="21696">MSNYFDRNGRSSSAPPEDIRPPSPETHNPPDPAPTSPSFCAGVVVDWNIEAGPLGRTFPWHRVIHQGATESQLESFRIEIDSAKVTQAFSMKCLGPTNGESCVECKKVPRRLEELKELATDAKPHTNRRFLNYEQLTSQVGDKDSEIRKLRLRCVGLAKKLGNCIRKLTDYRCLAFAVAESNIPRLKQFLSVGL</sequence>
<name>A0AAD6ZEQ5_9AGAR</name>
<dbReference type="AlphaFoldDB" id="A0AAD6ZEQ5"/>
<evidence type="ECO:0000313" key="3">
    <source>
        <dbReference type="Proteomes" id="UP001218218"/>
    </source>
</evidence>
<organism evidence="2 3">
    <name type="scientific">Mycena albidolilacea</name>
    <dbReference type="NCBI Taxonomy" id="1033008"/>
    <lineage>
        <taxon>Eukaryota</taxon>
        <taxon>Fungi</taxon>
        <taxon>Dikarya</taxon>
        <taxon>Basidiomycota</taxon>
        <taxon>Agaricomycotina</taxon>
        <taxon>Agaricomycetes</taxon>
        <taxon>Agaricomycetidae</taxon>
        <taxon>Agaricales</taxon>
        <taxon>Marasmiineae</taxon>
        <taxon>Mycenaceae</taxon>
        <taxon>Mycena</taxon>
    </lineage>
</organism>
<gene>
    <name evidence="2" type="ORF">DFH08DRAFT_713898</name>
</gene>
<feature type="region of interest" description="Disordered" evidence="1">
    <location>
        <begin position="1"/>
        <end position="37"/>
    </location>
</feature>
<feature type="compositionally biased region" description="Polar residues" evidence="1">
    <location>
        <begin position="1"/>
        <end position="14"/>
    </location>
</feature>
<protein>
    <submittedName>
        <fullName evidence="2">Uncharacterized protein</fullName>
    </submittedName>
</protein>
<dbReference type="EMBL" id="JARIHO010000054">
    <property type="protein sequence ID" value="KAJ7319403.1"/>
    <property type="molecule type" value="Genomic_DNA"/>
</dbReference>
<feature type="compositionally biased region" description="Pro residues" evidence="1">
    <location>
        <begin position="21"/>
        <end position="35"/>
    </location>
</feature>
<accession>A0AAD6ZEQ5</accession>
<dbReference type="Proteomes" id="UP001218218">
    <property type="component" value="Unassembled WGS sequence"/>
</dbReference>
<evidence type="ECO:0000313" key="2">
    <source>
        <dbReference type="EMBL" id="KAJ7319403.1"/>
    </source>
</evidence>
<comment type="caution">
    <text evidence="2">The sequence shown here is derived from an EMBL/GenBank/DDBJ whole genome shotgun (WGS) entry which is preliminary data.</text>
</comment>